<keyword evidence="3" id="KW-1185">Reference proteome</keyword>
<dbReference type="AlphaFoldDB" id="A0AAE0LTS8"/>
<protein>
    <submittedName>
        <fullName evidence="2">Uncharacterized protein</fullName>
    </submittedName>
</protein>
<sequence length="151" mass="16190">MHYAILKNALILGMAAFSSAQFMERDQYFNEAPKARAHIDAARTRHGNNLSDAQAAVLNLADDVVNTFATKRIPELLTKCDEAFGSEECRLILGDASTESAGGLEKRATCGCSTGADYCDGSSSCNSNAACEYQARGCGHLFLMYCNGACR</sequence>
<feature type="signal peptide" evidence="1">
    <location>
        <begin position="1"/>
        <end position="20"/>
    </location>
</feature>
<gene>
    <name evidence="2" type="ORF">B0H64DRAFT_473394</name>
</gene>
<dbReference type="EMBL" id="JAUEPN010000003">
    <property type="protein sequence ID" value="KAK3297257.1"/>
    <property type="molecule type" value="Genomic_DNA"/>
</dbReference>
<name>A0AAE0LTS8_9PEZI</name>
<evidence type="ECO:0000256" key="1">
    <source>
        <dbReference type="SAM" id="SignalP"/>
    </source>
</evidence>
<dbReference type="RefSeq" id="XP_062660771.1">
    <property type="nucleotide sequence ID" value="XM_062807992.1"/>
</dbReference>
<evidence type="ECO:0000313" key="3">
    <source>
        <dbReference type="Proteomes" id="UP001278766"/>
    </source>
</evidence>
<dbReference type="GeneID" id="87844940"/>
<comment type="caution">
    <text evidence="2">The sequence shown here is derived from an EMBL/GenBank/DDBJ whole genome shotgun (WGS) entry which is preliminary data.</text>
</comment>
<dbReference type="NCBIfam" id="NF033852">
    <property type="entry name" value="fulvocin_rel"/>
    <property type="match status" value="1"/>
</dbReference>
<proteinExistence type="predicted"/>
<organism evidence="2 3">
    <name type="scientific">Chaetomium fimeti</name>
    <dbReference type="NCBI Taxonomy" id="1854472"/>
    <lineage>
        <taxon>Eukaryota</taxon>
        <taxon>Fungi</taxon>
        <taxon>Dikarya</taxon>
        <taxon>Ascomycota</taxon>
        <taxon>Pezizomycotina</taxon>
        <taxon>Sordariomycetes</taxon>
        <taxon>Sordariomycetidae</taxon>
        <taxon>Sordariales</taxon>
        <taxon>Chaetomiaceae</taxon>
        <taxon>Chaetomium</taxon>
    </lineage>
</organism>
<dbReference type="Proteomes" id="UP001278766">
    <property type="component" value="Unassembled WGS sequence"/>
</dbReference>
<feature type="chain" id="PRO_5042217403" evidence="1">
    <location>
        <begin position="21"/>
        <end position="151"/>
    </location>
</feature>
<reference evidence="2" key="2">
    <citation type="submission" date="2023-06" db="EMBL/GenBank/DDBJ databases">
        <authorList>
            <consortium name="Lawrence Berkeley National Laboratory"/>
            <person name="Haridas S."/>
            <person name="Hensen N."/>
            <person name="Bonometti L."/>
            <person name="Westerberg I."/>
            <person name="Brannstrom I.O."/>
            <person name="Guillou S."/>
            <person name="Cros-Aarteil S."/>
            <person name="Calhoun S."/>
            <person name="Kuo A."/>
            <person name="Mondo S."/>
            <person name="Pangilinan J."/>
            <person name="Riley R."/>
            <person name="Labutti K."/>
            <person name="Andreopoulos B."/>
            <person name="Lipzen A."/>
            <person name="Chen C."/>
            <person name="Yanf M."/>
            <person name="Daum C."/>
            <person name="Ng V."/>
            <person name="Clum A."/>
            <person name="Steindorff A."/>
            <person name="Ohm R."/>
            <person name="Martin F."/>
            <person name="Silar P."/>
            <person name="Natvig D."/>
            <person name="Lalanne C."/>
            <person name="Gautier V."/>
            <person name="Ament-Velasquez S.L."/>
            <person name="Kruys A."/>
            <person name="Hutchinson M.I."/>
            <person name="Powell A.J."/>
            <person name="Barry K."/>
            <person name="Miller A.N."/>
            <person name="Grigoriev I.V."/>
            <person name="Debuchy R."/>
            <person name="Gladieux P."/>
            <person name="Thoren M.H."/>
            <person name="Johannesson H."/>
        </authorList>
    </citation>
    <scope>NUCLEOTIDE SEQUENCE</scope>
    <source>
        <strain evidence="2">CBS 168.71</strain>
    </source>
</reference>
<reference evidence="2" key="1">
    <citation type="journal article" date="2023" name="Mol. Phylogenet. Evol.">
        <title>Genome-scale phylogeny and comparative genomics of the fungal order Sordariales.</title>
        <authorList>
            <person name="Hensen N."/>
            <person name="Bonometti L."/>
            <person name="Westerberg I."/>
            <person name="Brannstrom I.O."/>
            <person name="Guillou S."/>
            <person name="Cros-Aarteil S."/>
            <person name="Calhoun S."/>
            <person name="Haridas S."/>
            <person name="Kuo A."/>
            <person name="Mondo S."/>
            <person name="Pangilinan J."/>
            <person name="Riley R."/>
            <person name="LaButti K."/>
            <person name="Andreopoulos B."/>
            <person name="Lipzen A."/>
            <person name="Chen C."/>
            <person name="Yan M."/>
            <person name="Daum C."/>
            <person name="Ng V."/>
            <person name="Clum A."/>
            <person name="Steindorff A."/>
            <person name="Ohm R.A."/>
            <person name="Martin F."/>
            <person name="Silar P."/>
            <person name="Natvig D.O."/>
            <person name="Lalanne C."/>
            <person name="Gautier V."/>
            <person name="Ament-Velasquez S.L."/>
            <person name="Kruys A."/>
            <person name="Hutchinson M.I."/>
            <person name="Powell A.J."/>
            <person name="Barry K."/>
            <person name="Miller A.N."/>
            <person name="Grigoriev I.V."/>
            <person name="Debuchy R."/>
            <person name="Gladieux P."/>
            <person name="Hiltunen Thoren M."/>
            <person name="Johannesson H."/>
        </authorList>
    </citation>
    <scope>NUCLEOTIDE SEQUENCE</scope>
    <source>
        <strain evidence="2">CBS 168.71</strain>
    </source>
</reference>
<accession>A0AAE0LTS8</accession>
<evidence type="ECO:0000313" key="2">
    <source>
        <dbReference type="EMBL" id="KAK3297257.1"/>
    </source>
</evidence>
<keyword evidence="1" id="KW-0732">Signal</keyword>